<evidence type="ECO:0000313" key="2">
    <source>
        <dbReference type="EMBL" id="AOA57994.1"/>
    </source>
</evidence>
<dbReference type="AlphaFoldDB" id="A0A1B2LYG9"/>
<proteinExistence type="predicted"/>
<dbReference type="PANTHER" id="PTHR11005">
    <property type="entry name" value="LYSOSOMAL ACID LIPASE-RELATED"/>
    <property type="match status" value="1"/>
</dbReference>
<dbReference type="SUPFAM" id="SSF53474">
    <property type="entry name" value="alpha/beta-Hydrolases"/>
    <property type="match status" value="1"/>
</dbReference>
<reference evidence="2 3" key="1">
    <citation type="submission" date="2016-08" db="EMBL/GenBank/DDBJ databases">
        <authorList>
            <person name="Seilhamer J.J."/>
        </authorList>
    </citation>
    <scope>NUCLEOTIDE SEQUENCE [LARGE SCALE GENOMIC DNA]</scope>
    <source>
        <strain evidence="2 3">BRTC-1</strain>
    </source>
</reference>
<protein>
    <submittedName>
        <fullName evidence="2">Alpha/beta hydrolase</fullName>
    </submittedName>
</protein>
<name>A0A1B2LYG9_9GAMM</name>
<dbReference type="InterPro" id="IPR029058">
    <property type="entry name" value="AB_hydrolase_fold"/>
</dbReference>
<accession>A0A1B2LYG9</accession>
<keyword evidence="3" id="KW-1185">Reference proteome</keyword>
<dbReference type="GO" id="GO:0016787">
    <property type="term" value="F:hydrolase activity"/>
    <property type="evidence" value="ECO:0007669"/>
    <property type="project" value="UniProtKB-KW"/>
</dbReference>
<dbReference type="RefSeq" id="WP_067553680.1">
    <property type="nucleotide sequence ID" value="NZ_CP016895.1"/>
</dbReference>
<dbReference type="PIRSF" id="PIRSF037442">
    <property type="entry name" value="UCP037442_abhydr"/>
    <property type="match status" value="1"/>
</dbReference>
<keyword evidence="2" id="KW-0378">Hydrolase</keyword>
<dbReference type="InterPro" id="IPR022742">
    <property type="entry name" value="Hydrolase_4"/>
</dbReference>
<evidence type="ECO:0000259" key="1">
    <source>
        <dbReference type="Pfam" id="PF12146"/>
    </source>
</evidence>
<evidence type="ECO:0000313" key="3">
    <source>
        <dbReference type="Proteomes" id="UP000093391"/>
    </source>
</evidence>
<gene>
    <name evidence="2" type="ORF">BFG52_06275</name>
</gene>
<dbReference type="Proteomes" id="UP000093391">
    <property type="component" value="Chromosome"/>
</dbReference>
<dbReference type="KEGG" id="ala:BFG52_06275"/>
<sequence length="284" mass="31533">MENYQSLNISCADGYSLSARFYRRQVGHRLHPILICPATGITQNFYQKFAQWLTQQGFDVLSFDFRGIGQSLHGPLKKSSASIIDWGQLDIPAAIDCLCRLTNQQQVYLLGHSAGGQLLGVAANHAKVAQVIAVAGSTGYVKALKGRTKTLAPLMFQVIFPLSNLLKGYGATKILNMGENLPKNVAKQWAAFCSKPGYIDNACKRKQANDFHAQIHCPITVYAAIDDEIATAENVKQFLALYPNAKTDYCPLRPVDFAQQKIGHMLMFKSHYQAIWPKLIEKLL</sequence>
<dbReference type="InterPro" id="IPR017208">
    <property type="entry name" value="UCP037442_abhydr"/>
</dbReference>
<dbReference type="OrthoDB" id="9785076at2"/>
<dbReference type="EMBL" id="CP016895">
    <property type="protein sequence ID" value="AOA57994.1"/>
    <property type="molecule type" value="Genomic_DNA"/>
</dbReference>
<dbReference type="Gene3D" id="3.40.50.1820">
    <property type="entry name" value="alpha/beta hydrolase"/>
    <property type="match status" value="1"/>
</dbReference>
<dbReference type="STRING" id="1789224.BFG52_06275"/>
<feature type="domain" description="Serine aminopeptidase S33" evidence="1">
    <location>
        <begin position="34"/>
        <end position="239"/>
    </location>
</feature>
<dbReference type="Pfam" id="PF12146">
    <property type="entry name" value="Hydrolase_4"/>
    <property type="match status" value="1"/>
</dbReference>
<organism evidence="2 3">
    <name type="scientific">Acinetobacter larvae</name>
    <dbReference type="NCBI Taxonomy" id="1789224"/>
    <lineage>
        <taxon>Bacteria</taxon>
        <taxon>Pseudomonadati</taxon>
        <taxon>Pseudomonadota</taxon>
        <taxon>Gammaproteobacteria</taxon>
        <taxon>Moraxellales</taxon>
        <taxon>Moraxellaceae</taxon>
        <taxon>Acinetobacter</taxon>
    </lineage>
</organism>